<evidence type="ECO:0000313" key="2">
    <source>
        <dbReference type="Proteomes" id="UP001428290"/>
    </source>
</evidence>
<keyword evidence="2" id="KW-1185">Reference proteome</keyword>
<protein>
    <submittedName>
        <fullName evidence="1">Uncharacterized protein</fullName>
    </submittedName>
</protein>
<comment type="caution">
    <text evidence="1">The sequence shown here is derived from an EMBL/GenBank/DDBJ whole genome shotgun (WGS) entry which is preliminary data.</text>
</comment>
<accession>A0ABP9X737</accession>
<reference evidence="1 2" key="1">
    <citation type="submission" date="2024-02" db="EMBL/GenBank/DDBJ databases">
        <title>Herpetosiphon gulosus NBRC 112829.</title>
        <authorList>
            <person name="Ichikawa N."/>
            <person name="Katano-Makiyama Y."/>
            <person name="Hidaka K."/>
        </authorList>
    </citation>
    <scope>NUCLEOTIDE SEQUENCE [LARGE SCALE GENOMIC DNA]</scope>
    <source>
        <strain evidence="1 2">NBRC 112829</strain>
    </source>
</reference>
<dbReference type="EMBL" id="BAABRU010000036">
    <property type="protein sequence ID" value="GAA5531200.1"/>
    <property type="molecule type" value="Genomic_DNA"/>
</dbReference>
<dbReference type="Proteomes" id="UP001428290">
    <property type="component" value="Unassembled WGS sequence"/>
</dbReference>
<name>A0ABP9X737_9CHLR</name>
<evidence type="ECO:0000313" key="1">
    <source>
        <dbReference type="EMBL" id="GAA5531200.1"/>
    </source>
</evidence>
<proteinExistence type="predicted"/>
<organism evidence="1 2">
    <name type="scientific">Herpetosiphon gulosus</name>
    <dbReference type="NCBI Taxonomy" id="1973496"/>
    <lineage>
        <taxon>Bacteria</taxon>
        <taxon>Bacillati</taxon>
        <taxon>Chloroflexota</taxon>
        <taxon>Chloroflexia</taxon>
        <taxon>Herpetosiphonales</taxon>
        <taxon>Herpetosiphonaceae</taxon>
        <taxon>Herpetosiphon</taxon>
    </lineage>
</organism>
<sequence length="45" mass="5023">MRLRSVIRGVYTVLAVMVDFALLSGRDDATRGKSGDWPVHLHTKP</sequence>
<gene>
    <name evidence="1" type="ORF">Hgul01_05025</name>
</gene>